<reference evidence="2 4" key="1">
    <citation type="submission" date="2023-07" db="EMBL/GenBank/DDBJ databases">
        <title>Unpublished Manusciprt.</title>
        <authorList>
            <person name="Aydin F."/>
            <person name="Tarhane S."/>
            <person name="Saticioglu I.B."/>
            <person name="Karakaya E."/>
            <person name="Abay S."/>
            <person name="Guran O."/>
            <person name="Bozkurt E."/>
            <person name="Uzum N."/>
            <person name="Olgun K."/>
            <person name="Jablonski D."/>
        </authorList>
    </citation>
    <scope>NUCLEOTIDE SEQUENCE</scope>
    <source>
        <strain evidence="4">faydin-H75</strain>
        <strain evidence="2">Faydin-H76</strain>
    </source>
</reference>
<dbReference type="RefSeq" id="WP_305516531.1">
    <property type="nucleotide sequence ID" value="NZ_JAUPEV010000002.1"/>
</dbReference>
<protein>
    <submittedName>
        <fullName evidence="2">Uncharacterized protein</fullName>
    </submittedName>
</protein>
<accession>A0AA90PPY3</accession>
<dbReference type="Proteomes" id="UP001240777">
    <property type="component" value="Unassembled WGS sequence"/>
</dbReference>
<gene>
    <name evidence="1" type="ORF">Q5I04_01985</name>
    <name evidence="2" type="ORF">Q5I06_01985</name>
</gene>
<sequence>MLEGRCRVGNEVKKDPINTLLDGSIINYDLDNEENAKLIVSSWKRSTEMYPIKKIGDENYSKLSALNIFFPSFIRD</sequence>
<organism evidence="2 3">
    <name type="scientific">Helicobacter cappadocius</name>
    <dbReference type="NCBI Taxonomy" id="3063998"/>
    <lineage>
        <taxon>Bacteria</taxon>
        <taxon>Pseudomonadati</taxon>
        <taxon>Campylobacterota</taxon>
        <taxon>Epsilonproteobacteria</taxon>
        <taxon>Campylobacterales</taxon>
        <taxon>Helicobacteraceae</taxon>
        <taxon>Helicobacter</taxon>
    </lineage>
</organism>
<dbReference type="AlphaFoldDB" id="A0AA90PPY3"/>
<proteinExistence type="predicted"/>
<name>A0AA90PPY3_9HELI</name>
<dbReference type="EMBL" id="JAUYZK010000002">
    <property type="protein sequence ID" value="MDP2538556.1"/>
    <property type="molecule type" value="Genomic_DNA"/>
</dbReference>
<evidence type="ECO:0000313" key="1">
    <source>
        <dbReference type="EMBL" id="MDO7252689.1"/>
    </source>
</evidence>
<keyword evidence="4" id="KW-1185">Reference proteome</keyword>
<evidence type="ECO:0000313" key="2">
    <source>
        <dbReference type="EMBL" id="MDP2538556.1"/>
    </source>
</evidence>
<reference evidence="1 3" key="3">
    <citation type="journal article" date="2024" name="Syst. Appl. Microbiol.">
        <title>Helicobacter cappadocius sp. nov., from lizards: The first psychrotrophic Helicobacter species.</title>
        <authorList>
            <person name="Aydin F."/>
            <person name="Tarhane S."/>
            <person name="Karakaya E."/>
            <person name="Abay S."/>
            <person name="Kayman T."/>
            <person name="Guran O."/>
            <person name="Bozkurt E."/>
            <person name="Uzum N."/>
            <person name="Avci A."/>
            <person name="Olgun K."/>
            <person name="Jablonski D."/>
            <person name="Guran C."/>
            <person name="Burcin Saticioglu I."/>
        </authorList>
    </citation>
    <scope>NUCLEOTIDE SEQUENCE [LARGE SCALE GENOMIC DNA]</scope>
    <source>
        <strain evidence="1">Faydin-H75</strain>
        <strain evidence="3">faydin-H76</strain>
    </source>
</reference>
<reference evidence="1" key="2">
    <citation type="submission" date="2023-07" db="EMBL/GenBank/DDBJ databases">
        <authorList>
            <person name="Aydin F."/>
            <person name="Tarhane S."/>
            <person name="Saticioglu I.B."/>
            <person name="Karakaya E."/>
            <person name="Abay S."/>
            <person name="Guran O."/>
            <person name="Bozkurt E."/>
            <person name="Uzum N."/>
            <person name="Olgun K."/>
            <person name="Jablonski D."/>
        </authorList>
    </citation>
    <scope>NUCLEOTIDE SEQUENCE</scope>
    <source>
        <strain evidence="1">Faydin-H75</strain>
    </source>
</reference>
<dbReference type="Proteomes" id="UP001177258">
    <property type="component" value="Unassembled WGS sequence"/>
</dbReference>
<evidence type="ECO:0000313" key="4">
    <source>
        <dbReference type="Proteomes" id="UP001240777"/>
    </source>
</evidence>
<dbReference type="EMBL" id="JAUPEV010000002">
    <property type="protein sequence ID" value="MDO7252689.1"/>
    <property type="molecule type" value="Genomic_DNA"/>
</dbReference>
<comment type="caution">
    <text evidence="2">The sequence shown here is derived from an EMBL/GenBank/DDBJ whole genome shotgun (WGS) entry which is preliminary data.</text>
</comment>
<evidence type="ECO:0000313" key="3">
    <source>
        <dbReference type="Proteomes" id="UP001177258"/>
    </source>
</evidence>